<sequence length="1483" mass="163698">MASLAGQARGKSRRQLILSKRLKALDFVVPTTLELSDEACAIVEAVFTDLVSTTEAYESLQGKEEQLQNELSKAQAQVFPLRKENTRLLRENNQLHMELIKAEDSISKNQQGHELEITRLEGRIKEAEFLGKQKDGSLSKARGENDHLKLQLKALLGGGGGAPSLRTTAEEENANPNNSEFAAKDPDAANLQASENLPPSPRRQRREGAGAKSPGPAYDQKVVEAMKQQLDEIKHRLELSEAECSRQKSACQSREKEVERLSALLEGGRDYDRVNAEHEAAGNMMMLDQLNRQVDFLNGQLAQREGQMATLQNEVRQTQRAKAEAKQATVSARAAEEMNSKLSSQIAELSEKLAKIEESNAALKKTAAQARKAASHAAQQAGLRDSGGSLPGSAGGRTPINSPRNSRSPSHSFNAPSVSTSHHVPTATPTSTPTAATSAAITALQKEVTTLRIALASSESEATHLNADNDRLAAALDIAKTQSNVALSSTAEMGSTTNQIKARLAKVEADYSRSEQARDSTTNQIKARLAKVEADYSRSEQARDRSEKDAAKLREVAGRMTEEIASLQQLVSNLSAENDGGGATVERLRGELHSLTSLLSAKDVDITNLTNALNQASDELKETKRKMVDDKMELDELRNKAGISQSEAENVRYAAERHKTEAQEAAAMAGGARRQVEMERSVRQKLERELDDSKGKEKTMGKRVQALEELLGDAEDRLKGRERECVTLKERLMNMESLDPEGSARESSTLRKQLQNATARADSAESELEGVGRERSRVTMQLRRAEEEVNVLQRDISIGKNEILKLRDEAVGMRDTCDFLEQGKSRAEAEREHLRAMLSEESASVGVRTETAGNLEREREKLIGRIAELESMLDSERKRRTDSDGCMTLLQDDSSRMGVELRKLQSAKADLENRLSRVNNELGEARGVVASMQGEIAGARAELGRERAARSAAEVREQQQAGTSREYQERHGQLKSLFGQLERTRDGLLRKLELQGGEVASGAERLEREAGRNKALNLKCVKLEQEKEVLHRNLEVMDSEKDSLANKMDEMSDSVRMYKSSVDAAERKLGELEKMDGKVRDGKQAALKALDAREKEIVKLHAIVNSLQADCEELRRVCVAREREAERCNQDLVSMTREAQAMGVESSRLGGELTSTRKRLDEVSLKCAQIEHKCRAVELEKQDLLSAYRAVVDERGELEGGVEELGAERSGLRTELAANRGEVDRLSSVVGELEGELRRKSGDMAAFERQLDGISRSNLAIQRSLEAAESENRRLKTDLYAARQSGGGLARHSSELQRQAAEKSEEAGAMRSVVSALEAERDGLQRLLAEERNHGNGVETLLSGLRANLSASQEQVRLMAKENADRNMPAYRRVPTNEEKSTAAAEKQQRQQRQKTVETISTKIHAFFWCALAGVCLVSTDFLVVIFESDQVNRIYFNLALICIAINTVIGFYLCIYIPYIARIDLPWEVRMEGGGGGWSGLE</sequence>
<keyword evidence="7" id="KW-0472">Membrane</keyword>
<feature type="compositionally biased region" description="Low complexity" evidence="6">
    <location>
        <begin position="367"/>
        <end position="381"/>
    </location>
</feature>
<feature type="transmembrane region" description="Helical" evidence="7">
    <location>
        <begin position="1406"/>
        <end position="1427"/>
    </location>
</feature>
<comment type="subcellular location">
    <subcellularLocation>
        <location evidence="1">Cytoplasm</location>
        <location evidence="1">Cytoskeleton</location>
        <location evidence="1">Microtubule organizing center</location>
        <location evidence="1">Centrosome</location>
        <location evidence="1">Centriole</location>
    </subcellularLocation>
</comment>
<keyword evidence="7" id="KW-1133">Transmembrane helix</keyword>
<dbReference type="EMBL" id="BLQM01000056">
    <property type="protein sequence ID" value="GMH57235.1"/>
    <property type="molecule type" value="Genomic_DNA"/>
</dbReference>
<dbReference type="GO" id="GO:0005814">
    <property type="term" value="C:centriole"/>
    <property type="evidence" value="ECO:0007669"/>
    <property type="project" value="UniProtKB-SubCell"/>
</dbReference>
<comment type="similarity">
    <text evidence="4">Belongs to the CEP135/TSGA10 family.</text>
</comment>
<dbReference type="PANTHER" id="PTHR20544:SF0">
    <property type="entry name" value="NUCLEOPROTEIN TPR_MLP1 DOMAIN-CONTAINING PROTEIN"/>
    <property type="match status" value="1"/>
</dbReference>
<evidence type="ECO:0000313" key="8">
    <source>
        <dbReference type="EMBL" id="GMH57235.1"/>
    </source>
</evidence>
<feature type="transmembrane region" description="Helical" evidence="7">
    <location>
        <begin position="1439"/>
        <end position="1462"/>
    </location>
</feature>
<evidence type="ECO:0000256" key="1">
    <source>
        <dbReference type="ARBA" id="ARBA00004114"/>
    </source>
</evidence>
<dbReference type="Proteomes" id="UP001162640">
    <property type="component" value="Unassembled WGS sequence"/>
</dbReference>
<accession>A0A9W6ZWM2</accession>
<feature type="compositionally biased region" description="Polar residues" evidence="6">
    <location>
        <begin position="745"/>
        <end position="758"/>
    </location>
</feature>
<organism evidence="8 9">
    <name type="scientific">Triparma laevis f. inornata</name>
    <dbReference type="NCBI Taxonomy" id="1714386"/>
    <lineage>
        <taxon>Eukaryota</taxon>
        <taxon>Sar</taxon>
        <taxon>Stramenopiles</taxon>
        <taxon>Ochrophyta</taxon>
        <taxon>Bolidophyceae</taxon>
        <taxon>Parmales</taxon>
        <taxon>Triparmaceae</taxon>
        <taxon>Triparma</taxon>
    </lineage>
</organism>
<dbReference type="Gene3D" id="1.10.287.1490">
    <property type="match status" value="1"/>
</dbReference>
<feature type="coiled-coil region" evidence="5">
    <location>
        <begin position="50"/>
        <end position="77"/>
    </location>
</feature>
<feature type="compositionally biased region" description="Low complexity" evidence="6">
    <location>
        <begin position="425"/>
        <end position="438"/>
    </location>
</feature>
<keyword evidence="7" id="KW-0812">Transmembrane</keyword>
<evidence type="ECO:0000256" key="6">
    <source>
        <dbReference type="SAM" id="MobiDB-lite"/>
    </source>
</evidence>
<feature type="coiled-coil region" evidence="5">
    <location>
        <begin position="1258"/>
        <end position="1285"/>
    </location>
</feature>
<name>A0A9W6ZWM2_9STRA</name>
<reference evidence="9" key="1">
    <citation type="journal article" date="2023" name="Commun. Biol.">
        <title>Genome analysis of Parmales, the sister group of diatoms, reveals the evolutionary specialization of diatoms from phago-mixotrophs to photoautotrophs.</title>
        <authorList>
            <person name="Ban H."/>
            <person name="Sato S."/>
            <person name="Yoshikawa S."/>
            <person name="Yamada K."/>
            <person name="Nakamura Y."/>
            <person name="Ichinomiya M."/>
            <person name="Sato N."/>
            <person name="Blanc-Mathieu R."/>
            <person name="Endo H."/>
            <person name="Kuwata A."/>
            <person name="Ogata H."/>
        </authorList>
    </citation>
    <scope>NUCLEOTIDE SEQUENCE [LARGE SCALE GENOMIC DNA]</scope>
</reference>
<feature type="compositionally biased region" description="Basic and acidic residues" evidence="6">
    <location>
        <begin position="1292"/>
        <end position="1308"/>
    </location>
</feature>
<evidence type="ECO:0000256" key="4">
    <source>
        <dbReference type="ARBA" id="ARBA00038123"/>
    </source>
</evidence>
<feature type="compositionally biased region" description="Low complexity" evidence="6">
    <location>
        <begin position="397"/>
        <end position="414"/>
    </location>
</feature>
<dbReference type="InterPro" id="IPR033579">
    <property type="entry name" value="TMEM128"/>
</dbReference>
<evidence type="ECO:0000256" key="2">
    <source>
        <dbReference type="ARBA" id="ARBA00022490"/>
    </source>
</evidence>
<feature type="region of interest" description="Disordered" evidence="6">
    <location>
        <begin position="948"/>
        <end position="972"/>
    </location>
</feature>
<feature type="region of interest" description="Disordered" evidence="6">
    <location>
        <begin position="1285"/>
        <end position="1313"/>
    </location>
</feature>
<feature type="region of interest" description="Disordered" evidence="6">
    <location>
        <begin position="734"/>
        <end position="775"/>
    </location>
</feature>
<keyword evidence="2" id="KW-0963">Cytoplasm</keyword>
<evidence type="ECO:0000256" key="3">
    <source>
        <dbReference type="ARBA" id="ARBA00023212"/>
    </source>
</evidence>
<feature type="coiled-coil region" evidence="5">
    <location>
        <begin position="504"/>
        <end position="577"/>
    </location>
</feature>
<evidence type="ECO:0000256" key="5">
    <source>
        <dbReference type="SAM" id="Coils"/>
    </source>
</evidence>
<feature type="compositionally biased region" description="Basic and acidic residues" evidence="6">
    <location>
        <begin position="948"/>
        <end position="957"/>
    </location>
</feature>
<feature type="region of interest" description="Disordered" evidence="6">
    <location>
        <begin position="158"/>
        <end position="220"/>
    </location>
</feature>
<dbReference type="Pfam" id="PF20479">
    <property type="entry name" value="TMEM128"/>
    <property type="match status" value="1"/>
</dbReference>
<comment type="caution">
    <text evidence="8">The sequence shown here is derived from an EMBL/GenBank/DDBJ whole genome shotgun (WGS) entry which is preliminary data.</text>
</comment>
<keyword evidence="5" id="KW-0175">Coiled coil</keyword>
<feature type="coiled-coil region" evidence="5">
    <location>
        <begin position="1006"/>
        <end position="1075"/>
    </location>
</feature>
<protein>
    <submittedName>
        <fullName evidence="8">Uncharacterized protein</fullName>
    </submittedName>
</protein>
<proteinExistence type="inferred from homology"/>
<feature type="coiled-coil region" evidence="5">
    <location>
        <begin position="606"/>
        <end position="640"/>
    </location>
</feature>
<evidence type="ECO:0000313" key="9">
    <source>
        <dbReference type="Proteomes" id="UP001162640"/>
    </source>
</evidence>
<gene>
    <name evidence="8" type="ORF">TL16_g02328</name>
</gene>
<dbReference type="InterPro" id="IPR051877">
    <property type="entry name" value="Centriole_BasalBody_StrucProt"/>
</dbReference>
<evidence type="ECO:0000256" key="7">
    <source>
        <dbReference type="SAM" id="Phobius"/>
    </source>
</evidence>
<dbReference type="PANTHER" id="PTHR20544">
    <property type="entry name" value="CENTROSOMAL PROTEIN CEP135"/>
    <property type="match status" value="1"/>
</dbReference>
<keyword evidence="3" id="KW-0206">Cytoskeleton</keyword>
<feature type="region of interest" description="Disordered" evidence="6">
    <location>
        <begin position="367"/>
        <end position="438"/>
    </location>
</feature>